<sequence length="120" mass="13991">MNDRKMYQSGSMKLQVKWTNRNSQPAYDERYFTVHGKIYPLAPVILLKCSKPKLQLNLHIRSDFLQDGHGTRKQHVRQLAFANWPDRGVPNMEEFSVMLNKYKELKSTSNKGSPTLVHCK</sequence>
<keyword evidence="3" id="KW-1185">Reference proteome</keyword>
<dbReference type="Gene3D" id="3.90.190.10">
    <property type="entry name" value="Protein tyrosine phosphatase superfamily"/>
    <property type="match status" value="1"/>
</dbReference>
<gene>
    <name evidence="2" type="ORF">P879_01934</name>
</gene>
<protein>
    <recommendedName>
        <fullName evidence="1">Tyrosine-protein phosphatase domain-containing protein</fullName>
    </recommendedName>
</protein>
<proteinExistence type="predicted"/>
<dbReference type="Proteomes" id="UP000699462">
    <property type="component" value="Unassembled WGS sequence"/>
</dbReference>
<dbReference type="GO" id="GO:0004725">
    <property type="term" value="F:protein tyrosine phosphatase activity"/>
    <property type="evidence" value="ECO:0007669"/>
    <property type="project" value="InterPro"/>
</dbReference>
<dbReference type="InterPro" id="IPR000242">
    <property type="entry name" value="PTP_cat"/>
</dbReference>
<reference evidence="2 3" key="1">
    <citation type="submission" date="2019-07" db="EMBL/GenBank/DDBJ databases">
        <title>Annotation for the trematode Paragonimus westermani.</title>
        <authorList>
            <person name="Choi Y.-J."/>
        </authorList>
    </citation>
    <scope>NUCLEOTIDE SEQUENCE [LARGE SCALE GENOMIC DNA]</scope>
    <source>
        <strain evidence="2">180907_Pwestermani</strain>
    </source>
</reference>
<dbReference type="AlphaFoldDB" id="A0A8T0DFC5"/>
<accession>A0A8T0DFC5</accession>
<dbReference type="InterPro" id="IPR029021">
    <property type="entry name" value="Prot-tyrosine_phosphatase-like"/>
</dbReference>
<evidence type="ECO:0000313" key="3">
    <source>
        <dbReference type="Proteomes" id="UP000699462"/>
    </source>
</evidence>
<name>A0A8T0DFC5_9TREM</name>
<organism evidence="2 3">
    <name type="scientific">Paragonimus westermani</name>
    <dbReference type="NCBI Taxonomy" id="34504"/>
    <lineage>
        <taxon>Eukaryota</taxon>
        <taxon>Metazoa</taxon>
        <taxon>Spiralia</taxon>
        <taxon>Lophotrochozoa</taxon>
        <taxon>Platyhelminthes</taxon>
        <taxon>Trematoda</taxon>
        <taxon>Digenea</taxon>
        <taxon>Plagiorchiida</taxon>
        <taxon>Troglotremata</taxon>
        <taxon>Troglotrematidae</taxon>
        <taxon>Paragonimus</taxon>
    </lineage>
</organism>
<dbReference type="EMBL" id="JTDF01005039">
    <property type="protein sequence ID" value="KAF8566493.1"/>
    <property type="molecule type" value="Genomic_DNA"/>
</dbReference>
<dbReference type="Pfam" id="PF00102">
    <property type="entry name" value="Y_phosphatase"/>
    <property type="match status" value="1"/>
</dbReference>
<evidence type="ECO:0000259" key="1">
    <source>
        <dbReference type="Pfam" id="PF00102"/>
    </source>
</evidence>
<dbReference type="SUPFAM" id="SSF52799">
    <property type="entry name" value="(Phosphotyrosine protein) phosphatases II"/>
    <property type="match status" value="1"/>
</dbReference>
<evidence type="ECO:0000313" key="2">
    <source>
        <dbReference type="EMBL" id="KAF8566493.1"/>
    </source>
</evidence>
<feature type="domain" description="Tyrosine-protein phosphatase" evidence="1">
    <location>
        <begin position="54"/>
        <end position="120"/>
    </location>
</feature>
<comment type="caution">
    <text evidence="2">The sequence shown here is derived from an EMBL/GenBank/DDBJ whole genome shotgun (WGS) entry which is preliminary data.</text>
</comment>